<gene>
    <name evidence="2" type="ORF">H0264_12065</name>
</gene>
<feature type="domain" description="DUF4440" evidence="1">
    <location>
        <begin position="17"/>
        <end position="123"/>
    </location>
</feature>
<evidence type="ECO:0000313" key="3">
    <source>
        <dbReference type="Proteomes" id="UP000515512"/>
    </source>
</evidence>
<reference evidence="2 3" key="1">
    <citation type="submission" date="2020-07" db="EMBL/GenBank/DDBJ databases">
        <authorList>
            <person name="Zhuang K."/>
            <person name="Ran Y."/>
        </authorList>
    </citation>
    <scope>NUCLEOTIDE SEQUENCE [LARGE SCALE GENOMIC DNA]</scope>
    <source>
        <strain evidence="2 3">WCH-YHL-001</strain>
    </source>
</reference>
<dbReference type="SUPFAM" id="SSF54427">
    <property type="entry name" value="NTF2-like"/>
    <property type="match status" value="1"/>
</dbReference>
<dbReference type="InterPro" id="IPR032710">
    <property type="entry name" value="NTF2-like_dom_sf"/>
</dbReference>
<dbReference type="RefSeq" id="WP_181584041.1">
    <property type="nucleotide sequence ID" value="NZ_CP059399.1"/>
</dbReference>
<protein>
    <submittedName>
        <fullName evidence="2">Nuclear transport factor 2 family protein</fullName>
    </submittedName>
</protein>
<proteinExistence type="predicted"/>
<dbReference type="Pfam" id="PF14534">
    <property type="entry name" value="DUF4440"/>
    <property type="match status" value="1"/>
</dbReference>
<evidence type="ECO:0000313" key="2">
    <source>
        <dbReference type="EMBL" id="QLY32877.1"/>
    </source>
</evidence>
<dbReference type="Proteomes" id="UP000515512">
    <property type="component" value="Chromosome"/>
</dbReference>
<organism evidence="2 3">
    <name type="scientific">Nocardia huaxiensis</name>
    <dbReference type="NCBI Taxonomy" id="2755382"/>
    <lineage>
        <taxon>Bacteria</taxon>
        <taxon>Bacillati</taxon>
        <taxon>Actinomycetota</taxon>
        <taxon>Actinomycetes</taxon>
        <taxon>Mycobacteriales</taxon>
        <taxon>Nocardiaceae</taxon>
        <taxon>Nocardia</taxon>
    </lineage>
</organism>
<dbReference type="AlphaFoldDB" id="A0A7D6VHF6"/>
<evidence type="ECO:0000259" key="1">
    <source>
        <dbReference type="Pfam" id="PF14534"/>
    </source>
</evidence>
<dbReference type="EMBL" id="CP059399">
    <property type="protein sequence ID" value="QLY32877.1"/>
    <property type="molecule type" value="Genomic_DNA"/>
</dbReference>
<accession>A0A7D6VHF6</accession>
<sequence length="134" mass="14622">MSTTSFTEPAADVERALRARYDAWLVALVANDADAIAGFVTPDWIFAGENGITPGDLFLNLVRDGTLSHSAMDAVGDPIIRVYGETATLTVRVTNTAHYQGQRIESDEWTTDVFVRHDGAWRCALTHLTAVRGV</sequence>
<dbReference type="InterPro" id="IPR027843">
    <property type="entry name" value="DUF4440"/>
</dbReference>
<name>A0A7D6VHF6_9NOCA</name>
<dbReference type="KEGG" id="nhu:H0264_12065"/>
<keyword evidence="3" id="KW-1185">Reference proteome</keyword>
<dbReference type="Gene3D" id="3.10.450.50">
    <property type="match status" value="1"/>
</dbReference>